<proteinExistence type="predicted"/>
<dbReference type="EMBL" id="BMAT01002893">
    <property type="protein sequence ID" value="GFS16375.1"/>
    <property type="molecule type" value="Genomic_DNA"/>
</dbReference>
<reference evidence="1 2" key="1">
    <citation type="journal article" date="2021" name="Elife">
        <title>Chloroplast acquisition without the gene transfer in kleptoplastic sea slugs, Plakobranchus ocellatus.</title>
        <authorList>
            <person name="Maeda T."/>
            <person name="Takahashi S."/>
            <person name="Yoshida T."/>
            <person name="Shimamura S."/>
            <person name="Takaki Y."/>
            <person name="Nagai Y."/>
            <person name="Toyoda A."/>
            <person name="Suzuki Y."/>
            <person name="Arimoto A."/>
            <person name="Ishii H."/>
            <person name="Satoh N."/>
            <person name="Nishiyama T."/>
            <person name="Hasebe M."/>
            <person name="Maruyama T."/>
            <person name="Minagawa J."/>
            <person name="Obokata J."/>
            <person name="Shigenobu S."/>
        </authorList>
    </citation>
    <scope>NUCLEOTIDE SEQUENCE [LARGE SCALE GENOMIC DNA]</scope>
</reference>
<sequence length="146" mass="17172">MLRRQHKPKISAMTQPNKLKMHVRHKTRMNLQQTNDPTLMHKHPTRSQPAPRSSLFADVQKVVPHCPPAPKPAPPTIDLPSNESLRLVVDYGSVEDKRDYCRLCIQMYEINKRRTGEFTLDTFRERHIIRELKTIVRTCYEKKMDS</sequence>
<gene>
    <name evidence="1" type="ORF">ElyMa_001471400</name>
</gene>
<dbReference type="Proteomes" id="UP000762676">
    <property type="component" value="Unassembled WGS sequence"/>
</dbReference>
<evidence type="ECO:0000313" key="2">
    <source>
        <dbReference type="Proteomes" id="UP000762676"/>
    </source>
</evidence>
<keyword evidence="2" id="KW-1185">Reference proteome</keyword>
<organism evidence="1 2">
    <name type="scientific">Elysia marginata</name>
    <dbReference type="NCBI Taxonomy" id="1093978"/>
    <lineage>
        <taxon>Eukaryota</taxon>
        <taxon>Metazoa</taxon>
        <taxon>Spiralia</taxon>
        <taxon>Lophotrochozoa</taxon>
        <taxon>Mollusca</taxon>
        <taxon>Gastropoda</taxon>
        <taxon>Heterobranchia</taxon>
        <taxon>Euthyneura</taxon>
        <taxon>Panpulmonata</taxon>
        <taxon>Sacoglossa</taxon>
        <taxon>Placobranchoidea</taxon>
        <taxon>Plakobranchidae</taxon>
        <taxon>Elysia</taxon>
    </lineage>
</organism>
<accession>A0AAV4J275</accession>
<protein>
    <submittedName>
        <fullName evidence="1">Uncharacterized protein</fullName>
    </submittedName>
</protein>
<dbReference type="AlphaFoldDB" id="A0AAV4J275"/>
<comment type="caution">
    <text evidence="1">The sequence shown here is derived from an EMBL/GenBank/DDBJ whole genome shotgun (WGS) entry which is preliminary data.</text>
</comment>
<name>A0AAV4J275_9GAST</name>
<evidence type="ECO:0000313" key="1">
    <source>
        <dbReference type="EMBL" id="GFS16375.1"/>
    </source>
</evidence>